<dbReference type="Gene3D" id="3.40.50.2300">
    <property type="match status" value="1"/>
</dbReference>
<name>A0A7W0C912_9BACT</name>
<dbReference type="PROSITE" id="PS50043">
    <property type="entry name" value="HTH_LUXR_2"/>
    <property type="match status" value="1"/>
</dbReference>
<dbReference type="SUPFAM" id="SSF46894">
    <property type="entry name" value="C-terminal effector domain of the bipartite response regulators"/>
    <property type="match status" value="1"/>
</dbReference>
<evidence type="ECO:0000313" key="8">
    <source>
        <dbReference type="EMBL" id="MBA2881396.1"/>
    </source>
</evidence>
<evidence type="ECO:0000256" key="4">
    <source>
        <dbReference type="ARBA" id="ARBA00023163"/>
    </source>
</evidence>
<organism evidence="8 9">
    <name type="scientific">Desulfosalsimonas propionicica</name>
    <dbReference type="NCBI Taxonomy" id="332175"/>
    <lineage>
        <taxon>Bacteria</taxon>
        <taxon>Pseudomonadati</taxon>
        <taxon>Thermodesulfobacteriota</taxon>
        <taxon>Desulfobacteria</taxon>
        <taxon>Desulfobacterales</taxon>
        <taxon>Desulfosalsimonadaceae</taxon>
        <taxon>Desulfosalsimonas</taxon>
    </lineage>
</organism>
<dbReference type="RefSeq" id="WP_181551060.1">
    <property type="nucleotide sequence ID" value="NZ_JACDUS010000004.1"/>
</dbReference>
<dbReference type="EMBL" id="JACDUS010000004">
    <property type="protein sequence ID" value="MBA2881396.1"/>
    <property type="molecule type" value="Genomic_DNA"/>
</dbReference>
<gene>
    <name evidence="8" type="ORF">HNR65_001723</name>
</gene>
<dbReference type="Pfam" id="PF00072">
    <property type="entry name" value="Response_reg"/>
    <property type="match status" value="1"/>
</dbReference>
<sequence>MAKIKLMLADHQPIVREGIRALLEKESDIKVSAEAGEGALCFKRLRETKPDVLLMDISMPGIDGINSIRELKKASEKTGIVILTMHQKRSHVREALHAGVMGYLLKTSPYEEVLGAIRAAAEQKYYLSTEINADIIDNYLKRETTEPFASKYDLLTKREHMILRFMAEGYTTNEIAMMLSVSPKTVAKHRTNLMEKLEMKNMATLVRYAIKIGVVDVDSDYGAGS</sequence>
<feature type="domain" description="HTH luxR-type" evidence="6">
    <location>
        <begin position="148"/>
        <end position="213"/>
    </location>
</feature>
<evidence type="ECO:0000313" key="9">
    <source>
        <dbReference type="Proteomes" id="UP000525298"/>
    </source>
</evidence>
<dbReference type="GO" id="GO:0003677">
    <property type="term" value="F:DNA binding"/>
    <property type="evidence" value="ECO:0007669"/>
    <property type="project" value="UniProtKB-KW"/>
</dbReference>
<evidence type="ECO:0000259" key="7">
    <source>
        <dbReference type="PROSITE" id="PS50110"/>
    </source>
</evidence>
<keyword evidence="4" id="KW-0804">Transcription</keyword>
<keyword evidence="1 5" id="KW-0597">Phosphoprotein</keyword>
<dbReference type="CDD" id="cd06170">
    <property type="entry name" value="LuxR_C_like"/>
    <property type="match status" value="1"/>
</dbReference>
<keyword evidence="2" id="KW-0805">Transcription regulation</keyword>
<dbReference type="PANTHER" id="PTHR43214:SF41">
    <property type="entry name" value="NITRATE_NITRITE RESPONSE REGULATOR PROTEIN NARP"/>
    <property type="match status" value="1"/>
</dbReference>
<dbReference type="AlphaFoldDB" id="A0A7W0C912"/>
<dbReference type="InterPro" id="IPR011006">
    <property type="entry name" value="CheY-like_superfamily"/>
</dbReference>
<dbReference type="Pfam" id="PF00196">
    <property type="entry name" value="GerE"/>
    <property type="match status" value="1"/>
</dbReference>
<comment type="caution">
    <text evidence="8">The sequence shown here is derived from an EMBL/GenBank/DDBJ whole genome shotgun (WGS) entry which is preliminary data.</text>
</comment>
<dbReference type="PROSITE" id="PS50110">
    <property type="entry name" value="RESPONSE_REGULATORY"/>
    <property type="match status" value="1"/>
</dbReference>
<reference evidence="8 9" key="1">
    <citation type="submission" date="2020-07" db="EMBL/GenBank/DDBJ databases">
        <title>Genomic Encyclopedia of Type Strains, Phase IV (KMG-IV): sequencing the most valuable type-strain genomes for metagenomic binning, comparative biology and taxonomic classification.</title>
        <authorList>
            <person name="Goeker M."/>
        </authorList>
    </citation>
    <scope>NUCLEOTIDE SEQUENCE [LARGE SCALE GENOMIC DNA]</scope>
    <source>
        <strain evidence="8 9">DSM 17721</strain>
    </source>
</reference>
<keyword evidence="3" id="KW-0238">DNA-binding</keyword>
<dbReference type="InterPro" id="IPR000792">
    <property type="entry name" value="Tscrpt_reg_LuxR_C"/>
</dbReference>
<proteinExistence type="predicted"/>
<dbReference type="GO" id="GO:0000160">
    <property type="term" value="P:phosphorelay signal transduction system"/>
    <property type="evidence" value="ECO:0007669"/>
    <property type="project" value="InterPro"/>
</dbReference>
<dbReference type="SMART" id="SM00448">
    <property type="entry name" value="REC"/>
    <property type="match status" value="1"/>
</dbReference>
<dbReference type="InterPro" id="IPR016032">
    <property type="entry name" value="Sig_transdc_resp-reg_C-effctor"/>
</dbReference>
<evidence type="ECO:0000259" key="6">
    <source>
        <dbReference type="PROSITE" id="PS50043"/>
    </source>
</evidence>
<evidence type="ECO:0000256" key="2">
    <source>
        <dbReference type="ARBA" id="ARBA00023015"/>
    </source>
</evidence>
<dbReference type="Proteomes" id="UP000525298">
    <property type="component" value="Unassembled WGS sequence"/>
</dbReference>
<dbReference type="GO" id="GO:0006355">
    <property type="term" value="P:regulation of DNA-templated transcription"/>
    <property type="evidence" value="ECO:0007669"/>
    <property type="project" value="InterPro"/>
</dbReference>
<dbReference type="PRINTS" id="PR00038">
    <property type="entry name" value="HTHLUXR"/>
</dbReference>
<dbReference type="SMART" id="SM00421">
    <property type="entry name" value="HTH_LUXR"/>
    <property type="match status" value="1"/>
</dbReference>
<dbReference type="CDD" id="cd17535">
    <property type="entry name" value="REC_NarL-like"/>
    <property type="match status" value="1"/>
</dbReference>
<evidence type="ECO:0000256" key="3">
    <source>
        <dbReference type="ARBA" id="ARBA00023125"/>
    </source>
</evidence>
<dbReference type="PANTHER" id="PTHR43214">
    <property type="entry name" value="TWO-COMPONENT RESPONSE REGULATOR"/>
    <property type="match status" value="1"/>
</dbReference>
<evidence type="ECO:0000256" key="1">
    <source>
        <dbReference type="ARBA" id="ARBA00022553"/>
    </source>
</evidence>
<protein>
    <submittedName>
        <fullName evidence="8">Two-component system response regulator NreC</fullName>
    </submittedName>
</protein>
<dbReference type="PROSITE" id="PS00622">
    <property type="entry name" value="HTH_LUXR_1"/>
    <property type="match status" value="1"/>
</dbReference>
<feature type="domain" description="Response regulatory" evidence="7">
    <location>
        <begin position="5"/>
        <end position="121"/>
    </location>
</feature>
<keyword evidence="9" id="KW-1185">Reference proteome</keyword>
<dbReference type="SUPFAM" id="SSF52172">
    <property type="entry name" value="CheY-like"/>
    <property type="match status" value="1"/>
</dbReference>
<evidence type="ECO:0000256" key="5">
    <source>
        <dbReference type="PROSITE-ProRule" id="PRU00169"/>
    </source>
</evidence>
<feature type="modified residue" description="4-aspartylphosphate" evidence="5">
    <location>
        <position position="56"/>
    </location>
</feature>
<accession>A0A7W0C912</accession>
<dbReference type="InterPro" id="IPR058245">
    <property type="entry name" value="NreC/VraR/RcsB-like_REC"/>
</dbReference>
<dbReference type="InterPro" id="IPR001789">
    <property type="entry name" value="Sig_transdc_resp-reg_receiver"/>
</dbReference>
<dbReference type="InterPro" id="IPR039420">
    <property type="entry name" value="WalR-like"/>
</dbReference>